<feature type="non-terminal residue" evidence="4">
    <location>
        <position position="1"/>
    </location>
</feature>
<dbReference type="AlphaFoldDB" id="A0A699H9F8"/>
<comment type="caution">
    <text evidence="4">The sequence shown here is derived from an EMBL/GenBank/DDBJ whole genome shotgun (WGS) entry which is preliminary data.</text>
</comment>
<feature type="coiled-coil region" evidence="1">
    <location>
        <begin position="512"/>
        <end position="542"/>
    </location>
</feature>
<evidence type="ECO:0000256" key="2">
    <source>
        <dbReference type="SAM" id="MobiDB-lite"/>
    </source>
</evidence>
<feature type="region of interest" description="Disordered" evidence="2">
    <location>
        <begin position="1"/>
        <end position="30"/>
    </location>
</feature>
<evidence type="ECO:0000256" key="1">
    <source>
        <dbReference type="SAM" id="Coils"/>
    </source>
</evidence>
<keyword evidence="1" id="KW-0175">Coiled coil</keyword>
<feature type="compositionally biased region" description="Polar residues" evidence="2">
    <location>
        <begin position="256"/>
        <end position="266"/>
    </location>
</feature>
<feature type="compositionally biased region" description="Polar residues" evidence="2">
    <location>
        <begin position="222"/>
        <end position="240"/>
    </location>
</feature>
<feature type="region of interest" description="Disordered" evidence="2">
    <location>
        <begin position="211"/>
        <end position="266"/>
    </location>
</feature>
<evidence type="ECO:0000259" key="3">
    <source>
        <dbReference type="Pfam" id="PF07727"/>
    </source>
</evidence>
<feature type="compositionally biased region" description="Basic and acidic residues" evidence="2">
    <location>
        <begin position="1"/>
        <end position="23"/>
    </location>
</feature>
<feature type="coiled-coil region" evidence="1">
    <location>
        <begin position="360"/>
        <end position="387"/>
    </location>
</feature>
<name>A0A699H9F8_TANCI</name>
<reference evidence="4" key="1">
    <citation type="journal article" date="2019" name="Sci. Rep.">
        <title>Draft genome of Tanacetum cinerariifolium, the natural source of mosquito coil.</title>
        <authorList>
            <person name="Yamashiro T."/>
            <person name="Shiraishi A."/>
            <person name="Satake H."/>
            <person name="Nakayama K."/>
        </authorList>
    </citation>
    <scope>NUCLEOTIDE SEQUENCE</scope>
</reference>
<sequence>DNGKKVDEDSRQESECHDQEKLDNGNNTNIVNAAGTNRVSTGDMNNLDIAIQVSPTPITRVHKDYPINQMDVKSDFLYGKIKKEVYAFQPPGFEHLDFPNKVFKVEKALYGFHQAPKACQDKYVAEILKKYGFSKVKNASTPMETQKSLLKDEDGEEVDVHMYRSMISSLMYLTSLRPDIMFAVCAYARYQVNRKEKTFWKGYTFISNNDGASSKKMGEGTDNPTDPQYTPNIIQPSTSLPLRKQKPRKTKRKDTQVPQLSVPTESVTDEAINEKIDDRLVIPNELGSQGISSGGRPKCQEAMRNAVAQTRSERVSKISNDPLLAGVSTLQSREDILKLNELMDLCTNLQQRVLDLVTTKTTQAHEIDSLKRRVKKLEKKKMSRTHKLKRLYEVGLSARVESSDDEGLGKEDAFKQERIIDDLDADEDITLVNDQQIFDANKNLQGKEVVVEQEVVADKEPIVDAAQPKALKNKSFAEIQELFDKAMQRINTFVDYKTELVVEGSKKDEVIEGSLKRTREELEQKNAKKQKMKDDKEFVELKQCLEIIPDDGNNITINATPLSSKSLTIVDYKIYKEGKKNYF</sequence>
<gene>
    <name evidence="4" type="ORF">Tci_340530</name>
</gene>
<organism evidence="4">
    <name type="scientific">Tanacetum cinerariifolium</name>
    <name type="common">Dalmatian daisy</name>
    <name type="synonym">Chrysanthemum cinerariifolium</name>
    <dbReference type="NCBI Taxonomy" id="118510"/>
    <lineage>
        <taxon>Eukaryota</taxon>
        <taxon>Viridiplantae</taxon>
        <taxon>Streptophyta</taxon>
        <taxon>Embryophyta</taxon>
        <taxon>Tracheophyta</taxon>
        <taxon>Spermatophyta</taxon>
        <taxon>Magnoliopsida</taxon>
        <taxon>eudicotyledons</taxon>
        <taxon>Gunneridae</taxon>
        <taxon>Pentapetalae</taxon>
        <taxon>asterids</taxon>
        <taxon>campanulids</taxon>
        <taxon>Asterales</taxon>
        <taxon>Asteraceae</taxon>
        <taxon>Asteroideae</taxon>
        <taxon>Anthemideae</taxon>
        <taxon>Anthemidinae</taxon>
        <taxon>Tanacetum</taxon>
    </lineage>
</organism>
<protein>
    <recommendedName>
        <fullName evidence="3">Reverse transcriptase Ty1/copia-type domain-containing protein</fullName>
    </recommendedName>
</protein>
<dbReference type="InterPro" id="IPR013103">
    <property type="entry name" value="RVT_2"/>
</dbReference>
<evidence type="ECO:0000313" key="4">
    <source>
        <dbReference type="EMBL" id="GEX68555.1"/>
    </source>
</evidence>
<accession>A0A699H9F8</accession>
<dbReference type="EMBL" id="BKCJ010123503">
    <property type="protein sequence ID" value="GEX68555.1"/>
    <property type="molecule type" value="Genomic_DNA"/>
</dbReference>
<dbReference type="Pfam" id="PF07727">
    <property type="entry name" value="RVT_2"/>
    <property type="match status" value="1"/>
</dbReference>
<feature type="domain" description="Reverse transcriptase Ty1/copia-type" evidence="3">
    <location>
        <begin position="61"/>
        <end position="137"/>
    </location>
</feature>
<proteinExistence type="predicted"/>
<feature type="compositionally biased region" description="Basic residues" evidence="2">
    <location>
        <begin position="243"/>
        <end position="252"/>
    </location>
</feature>